<evidence type="ECO:0000256" key="6">
    <source>
        <dbReference type="ARBA" id="ARBA00022989"/>
    </source>
</evidence>
<dbReference type="SMART" id="SM00793">
    <property type="entry name" value="AgrB"/>
    <property type="match status" value="1"/>
</dbReference>
<dbReference type="Proteomes" id="UP000248132">
    <property type="component" value="Unassembled WGS sequence"/>
</dbReference>
<organism evidence="9 10">
    <name type="scientific">Ruminiclostridium sufflavum DSM 19573</name>
    <dbReference type="NCBI Taxonomy" id="1121337"/>
    <lineage>
        <taxon>Bacteria</taxon>
        <taxon>Bacillati</taxon>
        <taxon>Bacillota</taxon>
        <taxon>Clostridia</taxon>
        <taxon>Eubacteriales</taxon>
        <taxon>Oscillospiraceae</taxon>
        <taxon>Ruminiclostridium</taxon>
    </lineage>
</organism>
<keyword evidence="5" id="KW-0378">Hydrolase</keyword>
<dbReference type="InterPro" id="IPR006741">
    <property type="entry name" value="AgrB"/>
</dbReference>
<evidence type="ECO:0000256" key="7">
    <source>
        <dbReference type="ARBA" id="ARBA00023136"/>
    </source>
</evidence>
<dbReference type="GO" id="GO:0009372">
    <property type="term" value="P:quorum sensing"/>
    <property type="evidence" value="ECO:0007669"/>
    <property type="project" value="UniProtKB-KW"/>
</dbReference>
<proteinExistence type="predicted"/>
<feature type="transmembrane region" description="Helical" evidence="8">
    <location>
        <begin position="163"/>
        <end position="183"/>
    </location>
</feature>
<protein>
    <submittedName>
        <fullName evidence="9">Accessory gene regulator B</fullName>
    </submittedName>
</protein>
<dbReference type="GO" id="GO:0006508">
    <property type="term" value="P:proteolysis"/>
    <property type="evidence" value="ECO:0007669"/>
    <property type="project" value="UniProtKB-KW"/>
</dbReference>
<evidence type="ECO:0000256" key="5">
    <source>
        <dbReference type="ARBA" id="ARBA00022801"/>
    </source>
</evidence>
<feature type="transmembrane region" description="Helical" evidence="8">
    <location>
        <begin position="45"/>
        <end position="71"/>
    </location>
</feature>
<feature type="transmembrane region" description="Helical" evidence="8">
    <location>
        <begin position="83"/>
        <end position="103"/>
    </location>
</feature>
<gene>
    <name evidence="9" type="ORF">LY28_03366</name>
</gene>
<reference evidence="9 10" key="1">
    <citation type="submission" date="2018-06" db="EMBL/GenBank/DDBJ databases">
        <title>Genomic Encyclopedia of Type Strains, Phase I: the one thousand microbial genomes (KMG-I) project.</title>
        <authorList>
            <person name="Kyrpides N."/>
        </authorList>
    </citation>
    <scope>NUCLEOTIDE SEQUENCE [LARGE SCALE GENOMIC DNA]</scope>
    <source>
        <strain evidence="9 10">DSM 19573</strain>
    </source>
</reference>
<evidence type="ECO:0000313" key="10">
    <source>
        <dbReference type="Proteomes" id="UP000248132"/>
    </source>
</evidence>
<feature type="transmembrane region" description="Helical" evidence="8">
    <location>
        <begin position="109"/>
        <end position="128"/>
    </location>
</feature>
<dbReference type="AlphaFoldDB" id="A0A318XGE1"/>
<dbReference type="GO" id="GO:0008233">
    <property type="term" value="F:peptidase activity"/>
    <property type="evidence" value="ECO:0007669"/>
    <property type="project" value="UniProtKB-KW"/>
</dbReference>
<sequence>MEITFYRTLANKLADAVIQNQEYSEAEEKRIRYGLVCIFSDLYKFILTLVVFSCFLLTKECLISFIPILLLRPFLAGYHAKSELMCIFMSFATLAISILVGNMNIIPPMFQVLAILILPVTGILIAPVRTQKVQENIKKIIESKILTAVLTILLLIFDNYFLANQIIFLSVSIIYILALYQLAKNFITNNA</sequence>
<keyword evidence="1" id="KW-1003">Cell membrane</keyword>
<feature type="transmembrane region" description="Helical" evidence="8">
    <location>
        <begin position="140"/>
        <end position="157"/>
    </location>
</feature>
<dbReference type="RefSeq" id="WP_110463324.1">
    <property type="nucleotide sequence ID" value="NZ_QKMR01000026.1"/>
</dbReference>
<evidence type="ECO:0000256" key="2">
    <source>
        <dbReference type="ARBA" id="ARBA00022654"/>
    </source>
</evidence>
<comment type="caution">
    <text evidence="9">The sequence shown here is derived from an EMBL/GenBank/DDBJ whole genome shotgun (WGS) entry which is preliminary data.</text>
</comment>
<keyword evidence="3" id="KW-0645">Protease</keyword>
<dbReference type="GO" id="GO:0016020">
    <property type="term" value="C:membrane"/>
    <property type="evidence" value="ECO:0007669"/>
    <property type="project" value="InterPro"/>
</dbReference>
<dbReference type="Pfam" id="PF04647">
    <property type="entry name" value="AgrB"/>
    <property type="match status" value="1"/>
</dbReference>
<dbReference type="OrthoDB" id="1739852at2"/>
<keyword evidence="7 8" id="KW-0472">Membrane</keyword>
<name>A0A318XGE1_9FIRM</name>
<evidence type="ECO:0000256" key="1">
    <source>
        <dbReference type="ARBA" id="ARBA00022475"/>
    </source>
</evidence>
<evidence type="ECO:0000256" key="3">
    <source>
        <dbReference type="ARBA" id="ARBA00022670"/>
    </source>
</evidence>
<keyword evidence="2" id="KW-0673">Quorum sensing</keyword>
<evidence type="ECO:0000313" key="9">
    <source>
        <dbReference type="EMBL" id="PYG85007.1"/>
    </source>
</evidence>
<evidence type="ECO:0000256" key="8">
    <source>
        <dbReference type="SAM" id="Phobius"/>
    </source>
</evidence>
<evidence type="ECO:0000256" key="4">
    <source>
        <dbReference type="ARBA" id="ARBA00022692"/>
    </source>
</evidence>
<dbReference type="EMBL" id="QKMR01000026">
    <property type="protein sequence ID" value="PYG85007.1"/>
    <property type="molecule type" value="Genomic_DNA"/>
</dbReference>
<keyword evidence="10" id="KW-1185">Reference proteome</keyword>
<keyword evidence="4 8" id="KW-0812">Transmembrane</keyword>
<accession>A0A318XGE1</accession>
<keyword evidence="6 8" id="KW-1133">Transmembrane helix</keyword>